<name>A0A6H5IM85_9HYME</name>
<gene>
    <name evidence="1" type="ORF">TBRA_LOCUS9720</name>
</gene>
<dbReference type="EMBL" id="CADCXV010000879">
    <property type="protein sequence ID" value="CAB0037917.1"/>
    <property type="molecule type" value="Genomic_DNA"/>
</dbReference>
<dbReference type="AlphaFoldDB" id="A0A6H5IM85"/>
<evidence type="ECO:0000313" key="1">
    <source>
        <dbReference type="EMBL" id="CAB0037917.1"/>
    </source>
</evidence>
<proteinExistence type="predicted"/>
<dbReference type="Proteomes" id="UP000479190">
    <property type="component" value="Unassembled WGS sequence"/>
</dbReference>
<reference evidence="1 2" key="1">
    <citation type="submission" date="2020-02" db="EMBL/GenBank/DDBJ databases">
        <authorList>
            <person name="Ferguson B K."/>
        </authorList>
    </citation>
    <scope>NUCLEOTIDE SEQUENCE [LARGE SCALE GENOMIC DNA]</scope>
</reference>
<sequence>MLPPGSESGGLFKNKTRSYALLGFVPEELLQELRVEPDTTISLDRRDASDTSLSDRCWVVRRRDRQVQSGRGDGSQGGRTRWCDAAPRWSSARRRRSRCDHGRRSNRRDALRWWSALGCRSHSRWPLGWCRRRSRWRPAHGLSLRPDRWAIVRLCGGVVGDCLRLRRLRAPLSRHTCCRRLRGCASVAADLLLEAPDVAHCGPRAQALDDAA</sequence>
<keyword evidence="2" id="KW-1185">Reference proteome</keyword>
<organism evidence="1 2">
    <name type="scientific">Trichogramma brassicae</name>
    <dbReference type="NCBI Taxonomy" id="86971"/>
    <lineage>
        <taxon>Eukaryota</taxon>
        <taxon>Metazoa</taxon>
        <taxon>Ecdysozoa</taxon>
        <taxon>Arthropoda</taxon>
        <taxon>Hexapoda</taxon>
        <taxon>Insecta</taxon>
        <taxon>Pterygota</taxon>
        <taxon>Neoptera</taxon>
        <taxon>Endopterygota</taxon>
        <taxon>Hymenoptera</taxon>
        <taxon>Apocrita</taxon>
        <taxon>Proctotrupomorpha</taxon>
        <taxon>Chalcidoidea</taxon>
        <taxon>Trichogrammatidae</taxon>
        <taxon>Trichogramma</taxon>
    </lineage>
</organism>
<accession>A0A6H5IM85</accession>
<evidence type="ECO:0000313" key="2">
    <source>
        <dbReference type="Proteomes" id="UP000479190"/>
    </source>
</evidence>
<protein>
    <submittedName>
        <fullName evidence="1">Uncharacterized protein</fullName>
    </submittedName>
</protein>